<protein>
    <submittedName>
        <fullName evidence="1">D-xylose transport ATP-binding protein XylG</fullName>
    </submittedName>
</protein>
<name>A0A1Q5SS33_9BACL</name>
<dbReference type="AlphaFoldDB" id="A0A1Q5SS33"/>
<gene>
    <name evidence="1" type="ORF">BRO54_2996</name>
</gene>
<organism evidence="1 2">
    <name type="scientific">Geobacillus proteiniphilus</name>
    <dbReference type="NCBI Taxonomy" id="860353"/>
    <lineage>
        <taxon>Bacteria</taxon>
        <taxon>Bacillati</taxon>
        <taxon>Bacillota</taxon>
        <taxon>Bacilli</taxon>
        <taxon>Bacillales</taxon>
        <taxon>Anoxybacillaceae</taxon>
        <taxon>Geobacillus</taxon>
    </lineage>
</organism>
<comment type="caution">
    <text evidence="1">The sequence shown here is derived from an EMBL/GenBank/DDBJ whole genome shotgun (WGS) entry which is preliminary data.</text>
</comment>
<evidence type="ECO:0000313" key="2">
    <source>
        <dbReference type="Proteomes" id="UP000186030"/>
    </source>
</evidence>
<reference evidence="2" key="2">
    <citation type="submission" date="2017-01" db="EMBL/GenBank/DDBJ databases">
        <title>Genome sequencing and annotation of Geobacillus sp. 1017, a Hydrocarbon-Oxidizing Thermophilic Bacterium Isolated from a Heavy Oil Reservoir (China).</title>
        <authorList>
            <person name="Kadnikov V.V."/>
            <person name="Mardanov A.V."/>
            <person name="Poltaraus A.B."/>
            <person name="Sokolova D.S."/>
            <person name="Semenova E.M."/>
            <person name="Ravin N.V."/>
            <person name="Tourova T.P."/>
            <person name="Nazina T.N."/>
        </authorList>
    </citation>
    <scope>NUCLEOTIDE SEQUENCE [LARGE SCALE GENOMIC DNA]</scope>
    <source>
        <strain evidence="2">1017</strain>
    </source>
</reference>
<keyword evidence="1" id="KW-0067">ATP-binding</keyword>
<dbReference type="Proteomes" id="UP000186030">
    <property type="component" value="Unassembled WGS sequence"/>
</dbReference>
<proteinExistence type="predicted"/>
<dbReference type="EMBL" id="MQMG01000044">
    <property type="protein sequence ID" value="OKO90736.1"/>
    <property type="molecule type" value="Genomic_DNA"/>
</dbReference>
<keyword evidence="1" id="KW-0547">Nucleotide-binding</keyword>
<reference evidence="1 2" key="1">
    <citation type="submission" date="2016-11" db="EMBL/GenBank/DDBJ databases">
        <authorList>
            <person name="Kadnikov V."/>
            <person name="Nazina T."/>
        </authorList>
    </citation>
    <scope>NUCLEOTIDE SEQUENCE [LARGE SCALE GENOMIC DNA]</scope>
    <source>
        <strain evidence="1 2">1017</strain>
    </source>
</reference>
<accession>A0A1Q5SS33</accession>
<dbReference type="GO" id="GO:0005524">
    <property type="term" value="F:ATP binding"/>
    <property type="evidence" value="ECO:0007669"/>
    <property type="project" value="UniProtKB-KW"/>
</dbReference>
<sequence>MGMSDRILVMSEGRITGEFQRHEATQEKIMTCATGGK</sequence>
<evidence type="ECO:0000313" key="1">
    <source>
        <dbReference type="EMBL" id="OKO90736.1"/>
    </source>
</evidence>